<evidence type="ECO:0000313" key="5">
    <source>
        <dbReference type="Proteomes" id="UP000032614"/>
    </source>
</evidence>
<dbReference type="GO" id="GO:0016620">
    <property type="term" value="F:oxidoreductase activity, acting on the aldehyde or oxo group of donors, NAD or NADP as acceptor"/>
    <property type="evidence" value="ECO:0007669"/>
    <property type="project" value="InterPro"/>
</dbReference>
<evidence type="ECO:0000256" key="1">
    <source>
        <dbReference type="ARBA" id="ARBA00009986"/>
    </source>
</evidence>
<dbReference type="InterPro" id="IPR050740">
    <property type="entry name" value="Aldehyde_DH_Superfamily"/>
</dbReference>
<keyword evidence="2" id="KW-0560">Oxidoreductase</keyword>
<dbReference type="Proteomes" id="UP000032614">
    <property type="component" value="Chromosome 3"/>
</dbReference>
<dbReference type="PROSITE" id="PS00070">
    <property type="entry name" value="ALDEHYDE_DEHYDR_CYS"/>
    <property type="match status" value="1"/>
</dbReference>
<dbReference type="PANTHER" id="PTHR43353">
    <property type="entry name" value="SUCCINATE-SEMIALDEHYDE DEHYDROGENASE, MITOCHONDRIAL"/>
    <property type="match status" value="1"/>
</dbReference>
<gene>
    <name evidence="4" type="ORF">OI25_7296</name>
</gene>
<dbReference type="AlphaFoldDB" id="A0AAU8T9S6"/>
<proteinExistence type="inferred from homology"/>
<comment type="similarity">
    <text evidence="1">Belongs to the aldehyde dehydrogenase family.</text>
</comment>
<protein>
    <submittedName>
        <fullName evidence="4">Aldehyde dehydrogenase family protein</fullName>
    </submittedName>
</protein>
<dbReference type="InterPro" id="IPR016162">
    <property type="entry name" value="Ald_DH_N"/>
</dbReference>
<dbReference type="KEGG" id="bfn:OI25_7296"/>
<dbReference type="RefSeq" id="WP_046564752.1">
    <property type="nucleotide sequence ID" value="NZ_CP010025.1"/>
</dbReference>
<reference evidence="4 5" key="1">
    <citation type="journal article" date="2015" name="Genome Announc.">
        <title>Complete genome sequences for 59 burkholderia isolates, both pathogenic and near neighbor.</title>
        <authorList>
            <person name="Johnson S.L."/>
            <person name="Bishop-Lilly K.A."/>
            <person name="Ladner J.T."/>
            <person name="Daligault H.E."/>
            <person name="Davenport K.W."/>
            <person name="Jaissle J."/>
            <person name="Frey K.G."/>
            <person name="Koroleva G.I."/>
            <person name="Bruce D.C."/>
            <person name="Coyne S.R."/>
            <person name="Broomall S.M."/>
            <person name="Li P.E."/>
            <person name="Teshima H."/>
            <person name="Gibbons H.S."/>
            <person name="Palacios G.F."/>
            <person name="Rosenzweig C.N."/>
            <person name="Redden C.L."/>
            <person name="Xu Y."/>
            <person name="Minogue T.D."/>
            <person name="Chain P.S."/>
        </authorList>
    </citation>
    <scope>NUCLEOTIDE SEQUENCE [LARGE SCALE GENOMIC DNA]</scope>
    <source>
        <strain evidence="4 5">ATCC BAA-463</strain>
    </source>
</reference>
<dbReference type="CDD" id="cd07103">
    <property type="entry name" value="ALDH_F5_SSADH_GabD"/>
    <property type="match status" value="1"/>
</dbReference>
<dbReference type="InterPro" id="IPR015590">
    <property type="entry name" value="Aldehyde_DH_dom"/>
</dbReference>
<dbReference type="Gene3D" id="3.40.605.10">
    <property type="entry name" value="Aldehyde Dehydrogenase, Chain A, domain 1"/>
    <property type="match status" value="1"/>
</dbReference>
<organism evidence="4 5">
    <name type="scientific">Paraburkholderia fungorum</name>
    <dbReference type="NCBI Taxonomy" id="134537"/>
    <lineage>
        <taxon>Bacteria</taxon>
        <taxon>Pseudomonadati</taxon>
        <taxon>Pseudomonadota</taxon>
        <taxon>Betaproteobacteria</taxon>
        <taxon>Burkholderiales</taxon>
        <taxon>Burkholderiaceae</taxon>
        <taxon>Paraburkholderia</taxon>
    </lineage>
</organism>
<dbReference type="GeneID" id="66513620"/>
<dbReference type="InterPro" id="IPR016163">
    <property type="entry name" value="Ald_DH_C"/>
</dbReference>
<evidence type="ECO:0000313" key="4">
    <source>
        <dbReference type="EMBL" id="AJZ57006.1"/>
    </source>
</evidence>
<accession>A0AAU8T9S6</accession>
<evidence type="ECO:0000256" key="2">
    <source>
        <dbReference type="ARBA" id="ARBA00023002"/>
    </source>
</evidence>
<name>A0AAU8T9S6_9BURK</name>
<feature type="domain" description="Aldehyde dehydrogenase" evidence="3">
    <location>
        <begin position="13"/>
        <end position="472"/>
    </location>
</feature>
<sequence>MYPNLALFLDGEWVSGGGRDIQPVINPANGESLGELPHASDADVDRALDAVARTANAWRDVSAYERAKILRRAAGLIRERRDAIAFAVTLEEGKTLGESRAEVDAAADIIEWSAEEARRSYGRVIPGRVPEVRQLVIQEPVGPVAAFSPWNFPVTTPSRKISSALAAGCPVIFKAAEETPGSAVELVRAFHDAGVPAGTLNLVFGVPSHISERIIGSPIIRKISFTGSVAVGKLLTRLAADDMKRVTMELGGHSPVLVFADADPVHAARTLAVGKYRNAGQVCIAPTRFYVHESIEKPFTDAFVQATRELRIGNGLDPETTMGPVANSRRVAAMERFVSDARERGAQILTGGRRDGGAGCFFLPTVLRSTPDDSMVMTQEPFGPLAPLTPFSDFDDVIRRANSLPFGLASYVFTRSTETALAASAALRCGMVALNSLALGLTETPFGGVRDSGYGQEGGTEGLEAYTTKKFVSLM</sequence>
<dbReference type="EMBL" id="CP010025">
    <property type="protein sequence ID" value="AJZ57006.1"/>
    <property type="molecule type" value="Genomic_DNA"/>
</dbReference>
<dbReference type="InterPro" id="IPR016161">
    <property type="entry name" value="Ald_DH/histidinol_DH"/>
</dbReference>
<evidence type="ECO:0000259" key="3">
    <source>
        <dbReference type="Pfam" id="PF00171"/>
    </source>
</evidence>
<dbReference type="InterPro" id="IPR016160">
    <property type="entry name" value="Ald_DH_CS_CYS"/>
</dbReference>
<dbReference type="FunFam" id="3.40.605.10:FF:000033">
    <property type="entry name" value="NAD-dependent succinate-semialdehyde dehydrogenase"/>
    <property type="match status" value="1"/>
</dbReference>
<dbReference type="PANTHER" id="PTHR43353:SF5">
    <property type="entry name" value="SUCCINATE-SEMIALDEHYDE DEHYDROGENASE, MITOCHONDRIAL"/>
    <property type="match status" value="1"/>
</dbReference>
<dbReference type="SUPFAM" id="SSF53720">
    <property type="entry name" value="ALDH-like"/>
    <property type="match status" value="1"/>
</dbReference>
<dbReference type="Gene3D" id="3.40.309.10">
    <property type="entry name" value="Aldehyde Dehydrogenase, Chain A, domain 2"/>
    <property type="match status" value="1"/>
</dbReference>
<dbReference type="Pfam" id="PF00171">
    <property type="entry name" value="Aldedh"/>
    <property type="match status" value="1"/>
</dbReference>